<gene>
    <name evidence="1" type="ORF">BN52_05655</name>
    <name evidence="2" type="ORF">FC38_GL001648</name>
</gene>
<evidence type="ECO:0000313" key="2">
    <source>
        <dbReference type="EMBL" id="KRN08920.1"/>
    </source>
</evidence>
<keyword evidence="4" id="KW-1185">Reference proteome</keyword>
<reference evidence="2 4" key="2">
    <citation type="journal article" date="2015" name="Genome Announc.">
        <title>Expanding the biotechnology potential of lactobacilli through comparative genomics of 213 strains and associated genera.</title>
        <authorList>
            <person name="Sun Z."/>
            <person name="Harris H.M."/>
            <person name="McCann A."/>
            <person name="Guo C."/>
            <person name="Argimon S."/>
            <person name="Zhang W."/>
            <person name="Yang X."/>
            <person name="Jeffery I.B."/>
            <person name="Cooney J.C."/>
            <person name="Kagawa T.F."/>
            <person name="Liu W."/>
            <person name="Song Y."/>
            <person name="Salvetti E."/>
            <person name="Wrobel A."/>
            <person name="Rasinkangas P."/>
            <person name="Parkhill J."/>
            <person name="Rea M.C."/>
            <person name="O'Sullivan O."/>
            <person name="Ritari J."/>
            <person name="Douillard F.P."/>
            <person name="Paul Ross R."/>
            <person name="Yang R."/>
            <person name="Briner A.E."/>
            <person name="Felis G.E."/>
            <person name="de Vos W.M."/>
            <person name="Barrangou R."/>
            <person name="Klaenhammer T.R."/>
            <person name="Caufield P.W."/>
            <person name="Cui Y."/>
            <person name="Zhang H."/>
            <person name="O'Toole P.W."/>
        </authorList>
    </citation>
    <scope>NUCLEOTIDE SEQUENCE [LARGE SCALE GENOMIC DNA]</scope>
    <source>
        <strain evidence="2 4">DSM 23908</strain>
    </source>
</reference>
<evidence type="ECO:0000313" key="4">
    <source>
        <dbReference type="Proteomes" id="UP000051521"/>
    </source>
</evidence>
<name>I7J3G0_9LACO</name>
<dbReference type="PATRIC" id="fig|1423751.3.peg.1703"/>
<evidence type="ECO:0000313" key="3">
    <source>
        <dbReference type="Proteomes" id="UP000009326"/>
    </source>
</evidence>
<organism evidence="1 3">
    <name type="scientific">Lactobacillus gigeriorum DSM 23908 = CRBIP 24.85</name>
    <dbReference type="NCBI Taxonomy" id="1423751"/>
    <lineage>
        <taxon>Bacteria</taxon>
        <taxon>Bacillati</taxon>
        <taxon>Bacillota</taxon>
        <taxon>Bacilli</taxon>
        <taxon>Lactobacillales</taxon>
        <taxon>Lactobacillaceae</taxon>
        <taxon>Lactobacillus</taxon>
    </lineage>
</organism>
<dbReference type="EMBL" id="AYZO01000061">
    <property type="protein sequence ID" value="KRN08920.1"/>
    <property type="molecule type" value="Genomic_DNA"/>
</dbReference>
<comment type="caution">
    <text evidence="1">The sequence shown here is derived from an EMBL/GenBank/DDBJ whole genome shotgun (WGS) entry which is preliminary data.</text>
</comment>
<proteinExistence type="predicted"/>
<accession>I7J3G0</accession>
<protein>
    <submittedName>
        <fullName evidence="1">Uncharacterized protein</fullName>
    </submittedName>
</protein>
<reference evidence="1 3" key="1">
    <citation type="submission" date="2012-06" db="EMBL/GenBank/DDBJ databases">
        <title>Draft genome sequence of Lactobacillus gigeriorum CRBIP 24.85T, isolated from chicken crop.</title>
        <authorList>
            <person name="Cousin S."/>
            <person name="Ma L."/>
            <person name="Creno S."/>
            <person name="Clermont D."/>
            <person name="Loux V."/>
            <person name="Bizet C."/>
            <person name="Bouchier C."/>
        </authorList>
    </citation>
    <scope>NUCLEOTIDE SEQUENCE [LARGE SCALE GENOMIC DNA]</scope>
    <source>
        <strain evidence="3">CRBIP 24.85T</strain>
        <strain evidence="1">Type strain: CRBIP 24.85</strain>
    </source>
</reference>
<dbReference type="Proteomes" id="UP000009326">
    <property type="component" value="Unassembled WGS sequence"/>
</dbReference>
<sequence length="57" mass="6522">MNGLFNGYIGLFLLKIAAENVVNYQVDWKKQINLLSNYLITREGEILTPNMYAENVA</sequence>
<dbReference type="EMBL" id="CAKC01000082">
    <property type="protein sequence ID" value="CCI87597.1"/>
    <property type="molecule type" value="Genomic_DNA"/>
</dbReference>
<dbReference type="Proteomes" id="UP000051521">
    <property type="component" value="Unassembled WGS sequence"/>
</dbReference>
<dbReference type="AlphaFoldDB" id="I7J3G0"/>
<evidence type="ECO:0000313" key="1">
    <source>
        <dbReference type="EMBL" id="CCI87597.1"/>
    </source>
</evidence>